<evidence type="ECO:0000313" key="2">
    <source>
        <dbReference type="Proteomes" id="UP000663860"/>
    </source>
</evidence>
<proteinExistence type="predicted"/>
<organism evidence="1 2">
    <name type="scientific">Adineta steineri</name>
    <dbReference type="NCBI Taxonomy" id="433720"/>
    <lineage>
        <taxon>Eukaryota</taxon>
        <taxon>Metazoa</taxon>
        <taxon>Spiralia</taxon>
        <taxon>Gnathifera</taxon>
        <taxon>Rotifera</taxon>
        <taxon>Eurotatoria</taxon>
        <taxon>Bdelloidea</taxon>
        <taxon>Adinetida</taxon>
        <taxon>Adinetidae</taxon>
        <taxon>Adineta</taxon>
    </lineage>
</organism>
<protein>
    <submittedName>
        <fullName evidence="1">Uncharacterized protein</fullName>
    </submittedName>
</protein>
<sequence length="25" mass="2828">MSTSNTDKNQLVLGYWAVRGLFEPT</sequence>
<reference evidence="1" key="1">
    <citation type="submission" date="2021-02" db="EMBL/GenBank/DDBJ databases">
        <authorList>
            <person name="Nowell W R."/>
        </authorList>
    </citation>
    <scope>NUCLEOTIDE SEQUENCE</scope>
</reference>
<comment type="caution">
    <text evidence="1">The sequence shown here is derived from an EMBL/GenBank/DDBJ whole genome shotgun (WGS) entry which is preliminary data.</text>
</comment>
<gene>
    <name evidence="1" type="ORF">IZO911_LOCUS45397</name>
</gene>
<dbReference type="AlphaFoldDB" id="A0A815TZV6"/>
<feature type="non-terminal residue" evidence="1">
    <location>
        <position position="25"/>
    </location>
</feature>
<dbReference type="EMBL" id="CAJNOE010004164">
    <property type="protein sequence ID" value="CAF1509679.1"/>
    <property type="molecule type" value="Genomic_DNA"/>
</dbReference>
<dbReference type="Proteomes" id="UP000663860">
    <property type="component" value="Unassembled WGS sequence"/>
</dbReference>
<accession>A0A815TZV6</accession>
<evidence type="ECO:0000313" key="1">
    <source>
        <dbReference type="EMBL" id="CAF1509679.1"/>
    </source>
</evidence>
<name>A0A815TZV6_9BILA</name>